<evidence type="ECO:0000313" key="1">
    <source>
        <dbReference type="EMBL" id="OEH45316.1"/>
    </source>
</evidence>
<dbReference type="PATRIC" id="fig|45071.7.peg.3993"/>
<protein>
    <recommendedName>
        <fullName evidence="3">SGNH domain-containing protein</fullName>
    </recommendedName>
</protein>
<evidence type="ECO:0000313" key="2">
    <source>
        <dbReference type="Proteomes" id="UP000095229"/>
    </source>
</evidence>
<gene>
    <name evidence="1" type="ORF">lpari_03711</name>
</gene>
<comment type="caution">
    <text evidence="1">The sequence shown here is derived from an EMBL/GenBank/DDBJ whole genome shotgun (WGS) entry which is preliminary data.</text>
</comment>
<reference evidence="1 2" key="1">
    <citation type="submission" date="2016-02" db="EMBL/GenBank/DDBJ databases">
        <title>Secondary metabolites in Legionella.</title>
        <authorList>
            <person name="Tobias N.J."/>
            <person name="Bode H.B."/>
        </authorList>
    </citation>
    <scope>NUCLEOTIDE SEQUENCE [LARGE SCALE GENOMIC DNA]</scope>
    <source>
        <strain evidence="1 2">DSM 19216</strain>
    </source>
</reference>
<sequence length="199" mass="22767">MLVIALVGFYCKSKEGFLNRPFWKNFNEVNAQFVGPAWQYTKNDLCLKRYPFDEAKDYQWWFCMINKSKKPTVILLGNSFANQLYPGLLHNKLFSNETILSIGTCDAAKVGTTPLVDMPADPAFPCAGDRPLHQEKFINNIIKQNVGSLKYAIIAGLYGASEEYLARLKSRIDFLEKNHIKVIVFYLILFLIKKMLKAV</sequence>
<dbReference type="Proteomes" id="UP000095229">
    <property type="component" value="Unassembled WGS sequence"/>
</dbReference>
<proteinExistence type="predicted"/>
<accession>A0A1E5JL84</accession>
<dbReference type="AlphaFoldDB" id="A0A1E5JL84"/>
<evidence type="ECO:0008006" key="3">
    <source>
        <dbReference type="Google" id="ProtNLM"/>
    </source>
</evidence>
<dbReference type="EMBL" id="LSOG01000102">
    <property type="protein sequence ID" value="OEH45316.1"/>
    <property type="molecule type" value="Genomic_DNA"/>
</dbReference>
<keyword evidence="2" id="KW-1185">Reference proteome</keyword>
<name>A0A1E5JL84_9GAMM</name>
<organism evidence="1 2">
    <name type="scientific">Legionella parisiensis</name>
    <dbReference type="NCBI Taxonomy" id="45071"/>
    <lineage>
        <taxon>Bacteria</taxon>
        <taxon>Pseudomonadati</taxon>
        <taxon>Pseudomonadota</taxon>
        <taxon>Gammaproteobacteria</taxon>
        <taxon>Legionellales</taxon>
        <taxon>Legionellaceae</taxon>
        <taxon>Legionella</taxon>
    </lineage>
</organism>